<dbReference type="InterPro" id="IPR050931">
    <property type="entry name" value="Mito_Protein_Transport_Metaxin"/>
</dbReference>
<dbReference type="SFLD" id="SFLDG01200">
    <property type="entry name" value="SUF1.1"/>
    <property type="match status" value="1"/>
</dbReference>
<dbReference type="InterPro" id="IPR012336">
    <property type="entry name" value="Thioredoxin-like_fold"/>
</dbReference>
<feature type="domain" description="Thioredoxin-like fold" evidence="3">
    <location>
        <begin position="34"/>
        <end position="128"/>
    </location>
</feature>
<dbReference type="PANTHER" id="PTHR12289">
    <property type="entry name" value="METAXIN RELATED"/>
    <property type="match status" value="1"/>
</dbReference>
<dbReference type="Proteomes" id="UP000095281">
    <property type="component" value="Unplaced"/>
</dbReference>
<dbReference type="SFLD" id="SFLDS00019">
    <property type="entry name" value="Glutathione_Transferase_(cytos"/>
    <property type="match status" value="1"/>
</dbReference>
<comment type="similarity">
    <text evidence="1">Belongs to the FAX family.</text>
</comment>
<dbReference type="CDD" id="cd03193">
    <property type="entry name" value="GST_C_Metaxin"/>
    <property type="match status" value="1"/>
</dbReference>
<reference evidence="5" key="1">
    <citation type="submission" date="2016-11" db="UniProtKB">
        <authorList>
            <consortium name="WormBaseParasite"/>
        </authorList>
    </citation>
    <scope>IDENTIFICATION</scope>
</reference>
<dbReference type="InterPro" id="IPR036282">
    <property type="entry name" value="Glutathione-S-Trfase_C_sf"/>
</dbReference>
<name>A0A1I8BFQ8_MELHA</name>
<dbReference type="AlphaFoldDB" id="A0A1I8BFQ8"/>
<evidence type="ECO:0000313" key="5">
    <source>
        <dbReference type="WBParaSite" id="MhA1_Contig2093.frz3.gene5"/>
    </source>
</evidence>
<dbReference type="SUPFAM" id="SSF47616">
    <property type="entry name" value="GST C-terminal domain-like"/>
    <property type="match status" value="1"/>
</dbReference>
<sequence>MFTPSKDLLVKDWKQDVIYLVQFPRTHVIPSPSPFVMKLETWIRMNGLTYRNVSNELSKGSVKGQIPFIELNGRQFADTNLIIEHLRNHFKLSIDSTLNNLERAHLRAYTVLLEESIFRCGQYYRSIEFEWFFTEEGVMSHTNGLKKFLIKTFGPKILQKTLKNIVNVQGYGRHSYDEVDEIAKKDLIAISTLLGDKPFLFGSTPSTLDAILFGFMAQFTETPTSPAIMPFIEKSAPNLLSFVQLIKKRYWPDWNEIIENLILNPDDFDEKNKQK</sequence>
<dbReference type="InterPro" id="IPR036249">
    <property type="entry name" value="Thioredoxin-like_sf"/>
</dbReference>
<dbReference type="SFLD" id="SFLDG01180">
    <property type="entry name" value="SUF1"/>
    <property type="match status" value="1"/>
</dbReference>
<dbReference type="Pfam" id="PF17171">
    <property type="entry name" value="GST_C_6"/>
    <property type="match status" value="1"/>
</dbReference>
<dbReference type="CDD" id="cd03080">
    <property type="entry name" value="GST_N_Metaxin_like"/>
    <property type="match status" value="1"/>
</dbReference>
<proteinExistence type="inferred from homology"/>
<organism evidence="4 5">
    <name type="scientific">Meloidogyne hapla</name>
    <name type="common">Root-knot nematode worm</name>
    <dbReference type="NCBI Taxonomy" id="6305"/>
    <lineage>
        <taxon>Eukaryota</taxon>
        <taxon>Metazoa</taxon>
        <taxon>Ecdysozoa</taxon>
        <taxon>Nematoda</taxon>
        <taxon>Chromadorea</taxon>
        <taxon>Rhabditida</taxon>
        <taxon>Tylenchina</taxon>
        <taxon>Tylenchomorpha</taxon>
        <taxon>Tylenchoidea</taxon>
        <taxon>Meloidogynidae</taxon>
        <taxon>Meloidogyninae</taxon>
        <taxon>Meloidogyne</taxon>
    </lineage>
</organism>
<feature type="domain" description="Metaxin glutathione S-transferase" evidence="2">
    <location>
        <begin position="183"/>
        <end position="245"/>
    </location>
</feature>
<keyword evidence="4" id="KW-1185">Reference proteome</keyword>
<evidence type="ECO:0000259" key="2">
    <source>
        <dbReference type="Pfam" id="PF17171"/>
    </source>
</evidence>
<dbReference type="PANTHER" id="PTHR12289:SF72">
    <property type="entry name" value="GST N-TERMINAL DOMAIN-CONTAINING PROTEIN"/>
    <property type="match status" value="1"/>
</dbReference>
<dbReference type="OMA" id="KWFATEQ"/>
<evidence type="ECO:0000313" key="4">
    <source>
        <dbReference type="Proteomes" id="UP000095281"/>
    </source>
</evidence>
<evidence type="ECO:0000256" key="1">
    <source>
        <dbReference type="ARBA" id="ARBA00006475"/>
    </source>
</evidence>
<dbReference type="SUPFAM" id="SSF52833">
    <property type="entry name" value="Thioredoxin-like"/>
    <property type="match status" value="1"/>
</dbReference>
<accession>A0A1I8BFQ8</accession>
<protein>
    <submittedName>
        <fullName evidence="5">GST N-terminal domain-containing protein</fullName>
    </submittedName>
</protein>
<evidence type="ECO:0000259" key="3">
    <source>
        <dbReference type="Pfam" id="PF17172"/>
    </source>
</evidence>
<dbReference type="InterPro" id="IPR026928">
    <property type="entry name" value="FAX/IsoI-like"/>
</dbReference>
<dbReference type="InterPro" id="IPR033468">
    <property type="entry name" value="Metaxin_GST"/>
</dbReference>
<dbReference type="Pfam" id="PF17172">
    <property type="entry name" value="GST_N_4"/>
    <property type="match status" value="1"/>
</dbReference>
<dbReference type="GO" id="GO:0005737">
    <property type="term" value="C:cytoplasm"/>
    <property type="evidence" value="ECO:0007669"/>
    <property type="project" value="TreeGrafter"/>
</dbReference>
<dbReference type="WBParaSite" id="MhA1_Contig2093.frz3.gene5">
    <property type="protein sequence ID" value="MhA1_Contig2093.frz3.gene5"/>
    <property type="gene ID" value="MhA1_Contig2093.frz3.gene5"/>
</dbReference>
<dbReference type="InterPro" id="IPR040079">
    <property type="entry name" value="Glutathione_S-Trfase"/>
</dbReference>